<evidence type="ECO:0000313" key="2">
    <source>
        <dbReference type="EMBL" id="MDE5419032.1"/>
    </source>
</evidence>
<keyword evidence="1" id="KW-0812">Transmembrane</keyword>
<keyword evidence="3" id="KW-1185">Reference proteome</keyword>
<sequence length="158" mass="18971">MSYNWEKIFKNKSDKELYEIFVGRQKLNKDAKYFAEKELTARKFNFKNVERHQKKWQLEKLIEEERNEKGLIGNSFGSYNSKHFLIMAIFGGAMTSLMILDYFFDFMSKSDGDYDHINQIILLVFFTIFSLVGLISFRKKRNQEKQRKIKIKKLLKDI</sequence>
<keyword evidence="1" id="KW-0472">Membrane</keyword>
<dbReference type="RefSeq" id="WP_275110361.1">
    <property type="nucleotide sequence ID" value="NZ_JAKJSC010000002.1"/>
</dbReference>
<gene>
    <name evidence="2" type="ORF">L3049_13585</name>
</gene>
<dbReference type="EMBL" id="JAKJSC010000002">
    <property type="protein sequence ID" value="MDE5419032.1"/>
    <property type="molecule type" value="Genomic_DNA"/>
</dbReference>
<name>A0ABT5VUD7_9BACT</name>
<proteinExistence type="predicted"/>
<feature type="transmembrane region" description="Helical" evidence="1">
    <location>
        <begin position="116"/>
        <end position="137"/>
    </location>
</feature>
<feature type="transmembrane region" description="Helical" evidence="1">
    <location>
        <begin position="84"/>
        <end position="104"/>
    </location>
</feature>
<accession>A0ABT5VUD7</accession>
<comment type="caution">
    <text evidence="2">The sequence shown here is derived from an EMBL/GenBank/DDBJ whole genome shotgun (WGS) entry which is preliminary data.</text>
</comment>
<evidence type="ECO:0000313" key="3">
    <source>
        <dbReference type="Proteomes" id="UP001528920"/>
    </source>
</evidence>
<protein>
    <recommendedName>
        <fullName evidence="4">DUF2812 domain-containing protein</fullName>
    </recommendedName>
</protein>
<keyword evidence="1" id="KW-1133">Transmembrane helix</keyword>
<reference evidence="2 3" key="1">
    <citation type="submission" date="2022-01" db="EMBL/GenBank/DDBJ databases">
        <title>Labilibaculum sp. nov, a marine bacterium isolated from Antarctica.</title>
        <authorList>
            <person name="Dai W."/>
        </authorList>
    </citation>
    <scope>NUCLEOTIDE SEQUENCE [LARGE SCALE GENOMIC DNA]</scope>
    <source>
        <strain evidence="2 3">DW002</strain>
    </source>
</reference>
<evidence type="ECO:0000256" key="1">
    <source>
        <dbReference type="SAM" id="Phobius"/>
    </source>
</evidence>
<evidence type="ECO:0008006" key="4">
    <source>
        <dbReference type="Google" id="ProtNLM"/>
    </source>
</evidence>
<organism evidence="2 3">
    <name type="scientific">Paralabilibaculum antarcticum</name>
    <dbReference type="NCBI Taxonomy" id="2912572"/>
    <lineage>
        <taxon>Bacteria</taxon>
        <taxon>Pseudomonadati</taxon>
        <taxon>Bacteroidota</taxon>
        <taxon>Bacteroidia</taxon>
        <taxon>Marinilabiliales</taxon>
        <taxon>Marinifilaceae</taxon>
        <taxon>Paralabilibaculum</taxon>
    </lineage>
</organism>
<dbReference type="Proteomes" id="UP001528920">
    <property type="component" value="Unassembled WGS sequence"/>
</dbReference>